<reference evidence="5 6" key="1">
    <citation type="submission" date="2015-01" db="EMBL/GenBank/DDBJ databases">
        <title>The Genome Sequence of Rhinocladiella mackenzie CBS 650.93.</title>
        <authorList>
            <consortium name="The Broad Institute Genomics Platform"/>
            <person name="Cuomo C."/>
            <person name="de Hoog S."/>
            <person name="Gorbushina A."/>
            <person name="Stielow B."/>
            <person name="Teixiera M."/>
            <person name="Abouelleil A."/>
            <person name="Chapman S.B."/>
            <person name="Priest M."/>
            <person name="Young S.K."/>
            <person name="Wortman J."/>
            <person name="Nusbaum C."/>
            <person name="Birren B."/>
        </authorList>
    </citation>
    <scope>NUCLEOTIDE SEQUENCE [LARGE SCALE GENOMIC DNA]</scope>
    <source>
        <strain evidence="5 6">CBS 650.93</strain>
    </source>
</reference>
<name>A0A0D2J0H7_9EURO</name>
<dbReference type="PANTHER" id="PTHR48081">
    <property type="entry name" value="AB HYDROLASE SUPERFAMILY PROTEIN C4A8.06C"/>
    <property type="match status" value="1"/>
</dbReference>
<evidence type="ECO:0000259" key="4">
    <source>
        <dbReference type="Pfam" id="PF07859"/>
    </source>
</evidence>
<keyword evidence="6" id="KW-1185">Reference proteome</keyword>
<comment type="similarity">
    <text evidence="1">Belongs to the 'GDXG' lipolytic enzyme family.</text>
</comment>
<feature type="domain" description="Alpha/beta hydrolase fold-3" evidence="4">
    <location>
        <begin position="101"/>
        <end position="313"/>
    </location>
</feature>
<dbReference type="InterPro" id="IPR029058">
    <property type="entry name" value="AB_hydrolase_fold"/>
</dbReference>
<keyword evidence="2" id="KW-0378">Hydrolase</keyword>
<dbReference type="PROSITE" id="PS01174">
    <property type="entry name" value="LIPASE_GDXG_SER"/>
    <property type="match status" value="1"/>
</dbReference>
<evidence type="ECO:0000256" key="3">
    <source>
        <dbReference type="PROSITE-ProRule" id="PRU10038"/>
    </source>
</evidence>
<accession>A0A0D2J0H7</accession>
<dbReference type="AlphaFoldDB" id="A0A0D2J0H7"/>
<dbReference type="SUPFAM" id="SSF53474">
    <property type="entry name" value="alpha/beta-Hydrolases"/>
    <property type="match status" value="1"/>
</dbReference>
<evidence type="ECO:0000256" key="2">
    <source>
        <dbReference type="ARBA" id="ARBA00022801"/>
    </source>
</evidence>
<organism evidence="5 6">
    <name type="scientific">Rhinocladiella mackenziei CBS 650.93</name>
    <dbReference type="NCBI Taxonomy" id="1442369"/>
    <lineage>
        <taxon>Eukaryota</taxon>
        <taxon>Fungi</taxon>
        <taxon>Dikarya</taxon>
        <taxon>Ascomycota</taxon>
        <taxon>Pezizomycotina</taxon>
        <taxon>Eurotiomycetes</taxon>
        <taxon>Chaetothyriomycetidae</taxon>
        <taxon>Chaetothyriales</taxon>
        <taxon>Herpotrichiellaceae</taxon>
        <taxon>Rhinocladiella</taxon>
    </lineage>
</organism>
<dbReference type="Pfam" id="PF07859">
    <property type="entry name" value="Abhydrolase_3"/>
    <property type="match status" value="1"/>
</dbReference>
<evidence type="ECO:0000256" key="1">
    <source>
        <dbReference type="ARBA" id="ARBA00010515"/>
    </source>
</evidence>
<proteinExistence type="inferred from homology"/>
<dbReference type="InterPro" id="IPR013094">
    <property type="entry name" value="AB_hydrolase_3"/>
</dbReference>
<sequence>MLYYLFPRNRPHPSYSWHQATANTVIRWFLEFIAHIRPVSRQDVGVDAQNQSNVVVIPISSEPIYETPLDDDKSIRPSKILGTWYPQPPLDTTGKPNTSIVLHFHGGGYVIGSSKPADYGYMAIKLTEYLAPYVLLPEYRLACTSRGRFPAALQDAVSTYQYLFDLGYRQDDIILSGDSAGGNLALGLLRYLAEHSHLDLPAPRRTFLWSPWVDVARSQNTATIGQNPNYHTDYIPATFVEWAANSFAPPGEVNVNSRYISFTGRPFRTESTLWIHAGALELMYSEIVEFVSLMKNEKNIVHFHTSPKAYHDIVETGYINGFKDEIREVLKMAQESLKPSKPGSS</sequence>
<dbReference type="GO" id="GO:0016787">
    <property type="term" value="F:hydrolase activity"/>
    <property type="evidence" value="ECO:0007669"/>
    <property type="project" value="UniProtKB-KW"/>
</dbReference>
<dbReference type="InterPro" id="IPR033140">
    <property type="entry name" value="Lipase_GDXG_put_SER_AS"/>
</dbReference>
<dbReference type="STRING" id="1442369.A0A0D2J0H7"/>
<dbReference type="HOGENOM" id="CLU_019364_1_0_1"/>
<dbReference type="GeneID" id="25288310"/>
<feature type="active site" evidence="3">
    <location>
        <position position="179"/>
    </location>
</feature>
<dbReference type="VEuPathDB" id="FungiDB:Z518_00239"/>
<dbReference type="Gene3D" id="3.40.50.1820">
    <property type="entry name" value="alpha/beta hydrolase"/>
    <property type="match status" value="1"/>
</dbReference>
<dbReference type="EMBL" id="KN847475">
    <property type="protein sequence ID" value="KIX09161.1"/>
    <property type="molecule type" value="Genomic_DNA"/>
</dbReference>
<protein>
    <recommendedName>
        <fullName evidence="4">Alpha/beta hydrolase fold-3 domain-containing protein</fullName>
    </recommendedName>
</protein>
<dbReference type="InterPro" id="IPR050300">
    <property type="entry name" value="GDXG_lipolytic_enzyme"/>
</dbReference>
<dbReference type="PANTHER" id="PTHR48081:SF8">
    <property type="entry name" value="ALPHA_BETA HYDROLASE FOLD-3 DOMAIN-CONTAINING PROTEIN-RELATED"/>
    <property type="match status" value="1"/>
</dbReference>
<dbReference type="OrthoDB" id="2152029at2759"/>
<gene>
    <name evidence="5" type="ORF">Z518_00239</name>
</gene>
<evidence type="ECO:0000313" key="5">
    <source>
        <dbReference type="EMBL" id="KIX09161.1"/>
    </source>
</evidence>
<evidence type="ECO:0000313" key="6">
    <source>
        <dbReference type="Proteomes" id="UP000053617"/>
    </source>
</evidence>
<dbReference type="RefSeq" id="XP_013276297.1">
    <property type="nucleotide sequence ID" value="XM_013420843.1"/>
</dbReference>
<dbReference type="Proteomes" id="UP000053617">
    <property type="component" value="Unassembled WGS sequence"/>
</dbReference>